<dbReference type="InterPro" id="IPR036365">
    <property type="entry name" value="PGBD-like_sf"/>
</dbReference>
<proteinExistence type="predicted"/>
<dbReference type="EMBL" id="BSPC01000075">
    <property type="protein sequence ID" value="GLS23543.1"/>
    <property type="molecule type" value="Genomic_DNA"/>
</dbReference>
<dbReference type="RefSeq" id="WP_284316475.1">
    <property type="nucleotide sequence ID" value="NZ_BSPC01000075.1"/>
</dbReference>
<dbReference type="InterPro" id="IPR036366">
    <property type="entry name" value="PGBDSf"/>
</dbReference>
<name>A0ABQ6CUQ8_9HYPH</name>
<evidence type="ECO:0000313" key="2">
    <source>
        <dbReference type="Proteomes" id="UP001156882"/>
    </source>
</evidence>
<dbReference type="Gene3D" id="1.10.101.10">
    <property type="entry name" value="PGBD-like superfamily/PGBD"/>
    <property type="match status" value="1"/>
</dbReference>
<sequence length="277" mass="29568">MFNVRLGEHSPRVTLLQVVLNSHGSAGADGRRLTVDGAYGRNTRAAVVAASKMIGVGDTSGGAATSALIQRLLADVDLSVITSVDLGDPKLQADVDEFRRNFDDPILLGGMCNGLAQMVLAVQSRAQPGRVAALRLDGHGNLGEWLTVSVGDVVHLREGNRAARQEYAVIAEEIYSYVSAKNFDKVNGMIQPLSLIFAPFGFAEHLGCTLGARPQTRTMLGKLASLWGVPIRVGIQTQPIGSVMDIHGPAFTAFPRGHSLTSWSRQFQALDLPGVSR</sequence>
<gene>
    <name evidence="1" type="ORF">GCM10007874_65640</name>
</gene>
<comment type="caution">
    <text evidence="1">The sequence shown here is derived from an EMBL/GenBank/DDBJ whole genome shotgun (WGS) entry which is preliminary data.</text>
</comment>
<protein>
    <submittedName>
        <fullName evidence="1">Uncharacterized protein</fullName>
    </submittedName>
</protein>
<organism evidence="1 2">
    <name type="scientific">Labrys miyagiensis</name>
    <dbReference type="NCBI Taxonomy" id="346912"/>
    <lineage>
        <taxon>Bacteria</taxon>
        <taxon>Pseudomonadati</taxon>
        <taxon>Pseudomonadota</taxon>
        <taxon>Alphaproteobacteria</taxon>
        <taxon>Hyphomicrobiales</taxon>
        <taxon>Xanthobacteraceae</taxon>
        <taxon>Labrys</taxon>
    </lineage>
</organism>
<accession>A0ABQ6CUQ8</accession>
<evidence type="ECO:0000313" key="1">
    <source>
        <dbReference type="EMBL" id="GLS23543.1"/>
    </source>
</evidence>
<keyword evidence="2" id="KW-1185">Reference proteome</keyword>
<reference evidence="2" key="1">
    <citation type="journal article" date="2019" name="Int. J. Syst. Evol. Microbiol.">
        <title>The Global Catalogue of Microorganisms (GCM) 10K type strain sequencing project: providing services to taxonomists for standard genome sequencing and annotation.</title>
        <authorList>
            <consortium name="The Broad Institute Genomics Platform"/>
            <consortium name="The Broad Institute Genome Sequencing Center for Infectious Disease"/>
            <person name="Wu L."/>
            <person name="Ma J."/>
        </authorList>
    </citation>
    <scope>NUCLEOTIDE SEQUENCE [LARGE SCALE GENOMIC DNA]</scope>
    <source>
        <strain evidence="2">NBRC 101365</strain>
    </source>
</reference>
<dbReference type="Proteomes" id="UP001156882">
    <property type="component" value="Unassembled WGS sequence"/>
</dbReference>
<dbReference type="SUPFAM" id="SSF47090">
    <property type="entry name" value="PGBD-like"/>
    <property type="match status" value="1"/>
</dbReference>